<gene>
    <name evidence="2" type="ORF">CA982_14540</name>
</gene>
<keyword evidence="2" id="KW-0347">Helicase</keyword>
<dbReference type="PANTHER" id="PTHR33418">
    <property type="entry name" value="HELICASE-ASSOCIATED"/>
    <property type="match status" value="1"/>
</dbReference>
<feature type="domain" description="Helicase-associated" evidence="1">
    <location>
        <begin position="162"/>
        <end position="219"/>
    </location>
</feature>
<sequence length="233" mass="26650">MPSEHDSPTAGRRHADERRFDDGIAHLHRYVAAHGSSSPARHATIGDFAIGGWVDSRRTDYRLGRLSPERIRRIETEFPGWRWNVLDAAFAAGIAHLRRYVAVYGTSNPRQHDVIDGFPIGQWAANRRADYRKGRLSADRIALFDNEFADWLWNPQDAASAAAFEAGLAHLHRYRVVHGTSNPRQREVIDGFAIGQWAANRRADYRRGRLSAGRVRRLETEFPDWRWTARGRS</sequence>
<dbReference type="Gene3D" id="6.10.140.530">
    <property type="match status" value="3"/>
</dbReference>
<comment type="caution">
    <text evidence="2">The sequence shown here is derived from an EMBL/GenBank/DDBJ whole genome shotgun (WGS) entry which is preliminary data.</text>
</comment>
<protein>
    <submittedName>
        <fullName evidence="2">Helicase</fullName>
    </submittedName>
</protein>
<evidence type="ECO:0000313" key="3">
    <source>
        <dbReference type="Proteomes" id="UP000194632"/>
    </source>
</evidence>
<keyword evidence="2" id="KW-0547">Nucleotide-binding</keyword>
<dbReference type="STRING" id="417102.CA982_14540"/>
<dbReference type="Proteomes" id="UP000194632">
    <property type="component" value="Unassembled WGS sequence"/>
</dbReference>
<dbReference type="InterPro" id="IPR005114">
    <property type="entry name" value="Helicase_assoc"/>
</dbReference>
<dbReference type="Pfam" id="PF03457">
    <property type="entry name" value="HA"/>
    <property type="match status" value="3"/>
</dbReference>
<name>A0A2C9ZIU9_9ACTN</name>
<feature type="domain" description="Helicase-associated" evidence="1">
    <location>
        <begin position="17"/>
        <end position="75"/>
    </location>
</feature>
<evidence type="ECO:0000313" key="2">
    <source>
        <dbReference type="EMBL" id="OUC77925.1"/>
    </source>
</evidence>
<keyword evidence="2" id="KW-0067">ATP-binding</keyword>
<dbReference type="PANTHER" id="PTHR33418:SF1">
    <property type="entry name" value="HELICASE-ASSOCIATED DOMAIN-CONTAINING PROTEIN"/>
    <property type="match status" value="1"/>
</dbReference>
<accession>A0A2C9ZIU9</accession>
<proteinExistence type="predicted"/>
<keyword evidence="2" id="KW-0378">Hydrolase</keyword>
<keyword evidence="3" id="KW-1185">Reference proteome</keyword>
<reference evidence="2 3" key="1">
    <citation type="submission" date="2017-05" db="EMBL/GenBank/DDBJ databases">
        <title>Biotechnological potential of actinobacteria isolated from South African environments.</title>
        <authorList>
            <person name="Le Roes-Hill M."/>
            <person name="Prins A."/>
            <person name="Durrell K.A."/>
        </authorList>
    </citation>
    <scope>NUCLEOTIDE SEQUENCE [LARGE SCALE GENOMIC DNA]</scope>
    <source>
        <strain evidence="2">BS2</strain>
    </source>
</reference>
<dbReference type="AlphaFoldDB" id="A0A2C9ZIU9"/>
<organism evidence="2 3">
    <name type="scientific">Gordonia lacunae</name>
    <dbReference type="NCBI Taxonomy" id="417102"/>
    <lineage>
        <taxon>Bacteria</taxon>
        <taxon>Bacillati</taxon>
        <taxon>Actinomycetota</taxon>
        <taxon>Actinomycetes</taxon>
        <taxon>Mycobacteriales</taxon>
        <taxon>Gordoniaceae</taxon>
        <taxon>Gordonia</taxon>
    </lineage>
</organism>
<evidence type="ECO:0000259" key="1">
    <source>
        <dbReference type="Pfam" id="PF03457"/>
    </source>
</evidence>
<dbReference type="OrthoDB" id="4368050at2"/>
<dbReference type="EMBL" id="NGFO01000016">
    <property type="protein sequence ID" value="OUC77925.1"/>
    <property type="molecule type" value="Genomic_DNA"/>
</dbReference>
<feature type="domain" description="Helicase-associated" evidence="1">
    <location>
        <begin position="87"/>
        <end position="145"/>
    </location>
</feature>
<dbReference type="RefSeq" id="WP_014928967.1">
    <property type="nucleotide sequence ID" value="NZ_NGFO01000016.1"/>
</dbReference>
<dbReference type="GO" id="GO:0004386">
    <property type="term" value="F:helicase activity"/>
    <property type="evidence" value="ECO:0007669"/>
    <property type="project" value="UniProtKB-KW"/>
</dbReference>